<dbReference type="Proteomes" id="UP001459714">
    <property type="component" value="Unassembled WGS sequence"/>
</dbReference>
<comment type="caution">
    <text evidence="1">The sequence shown here is derived from an EMBL/GenBank/DDBJ whole genome shotgun (WGS) entry which is preliminary data.</text>
</comment>
<accession>A0ABU9JVP2</accession>
<sequence length="96" mass="11122">MKISEVTIQDLKEFAHEYSEDPEVDRVFTNNLIACKSYIKGYTGLTDEQMDSKEDLTIVLFILSNELYDNRTFTVQNDKMNPVIKSILDMHSVNLL</sequence>
<protein>
    <submittedName>
        <fullName evidence="1">Head-tail connector protein</fullName>
    </submittedName>
</protein>
<dbReference type="InterPro" id="IPR006450">
    <property type="entry name" value="Phage_HK97_gp6-like"/>
</dbReference>
<evidence type="ECO:0000313" key="1">
    <source>
        <dbReference type="EMBL" id="MEL3956918.1"/>
    </source>
</evidence>
<gene>
    <name evidence="1" type="ORF">NST17_06870</name>
</gene>
<evidence type="ECO:0000313" key="2">
    <source>
        <dbReference type="Proteomes" id="UP001459714"/>
    </source>
</evidence>
<proteinExistence type="predicted"/>
<dbReference type="CDD" id="cd08054">
    <property type="entry name" value="gp6"/>
    <property type="match status" value="1"/>
</dbReference>
<organism evidence="1 2">
    <name type="scientific">Caldifermentibacillus hisashii</name>
    <dbReference type="NCBI Taxonomy" id="996558"/>
    <lineage>
        <taxon>Bacteria</taxon>
        <taxon>Bacillati</taxon>
        <taxon>Bacillota</taxon>
        <taxon>Bacilli</taxon>
        <taxon>Bacillales</taxon>
        <taxon>Bacillaceae</taxon>
        <taxon>Caldifermentibacillus</taxon>
    </lineage>
</organism>
<dbReference type="RefSeq" id="WP_342019992.1">
    <property type="nucleotide sequence ID" value="NZ_JBBYAK010000001.1"/>
</dbReference>
<name>A0ABU9JVP2_9BACI</name>
<reference evidence="1 2" key="1">
    <citation type="submission" date="2024-03" db="EMBL/GenBank/DDBJ databases">
        <title>Bacilli Hybrid Assemblies.</title>
        <authorList>
            <person name="Kovac J."/>
        </authorList>
    </citation>
    <scope>NUCLEOTIDE SEQUENCE [LARGE SCALE GENOMIC DNA]</scope>
    <source>
        <strain evidence="1 2">FSL M8-0022</strain>
    </source>
</reference>
<dbReference type="NCBIfam" id="TIGR01560">
    <property type="entry name" value="put_DNA_pack"/>
    <property type="match status" value="1"/>
</dbReference>
<keyword evidence="2" id="KW-1185">Reference proteome</keyword>
<dbReference type="EMBL" id="JBBYAK010000001">
    <property type="protein sequence ID" value="MEL3956918.1"/>
    <property type="molecule type" value="Genomic_DNA"/>
</dbReference>